<feature type="non-terminal residue" evidence="3">
    <location>
        <position position="494"/>
    </location>
</feature>
<evidence type="ECO:0000256" key="2">
    <source>
        <dbReference type="SAM" id="MobiDB-lite"/>
    </source>
</evidence>
<gene>
    <name evidence="3" type="ORF">C1SCF055_LOCUS29617</name>
</gene>
<keyword evidence="1" id="KW-0175">Coiled coil</keyword>
<keyword evidence="5" id="KW-1185">Reference proteome</keyword>
<feature type="region of interest" description="Disordered" evidence="2">
    <location>
        <begin position="392"/>
        <end position="444"/>
    </location>
</feature>
<comment type="caution">
    <text evidence="3">The sequence shown here is derived from an EMBL/GenBank/DDBJ whole genome shotgun (WGS) entry which is preliminary data.</text>
</comment>
<feature type="region of interest" description="Disordered" evidence="2">
    <location>
        <begin position="1"/>
        <end position="42"/>
    </location>
</feature>
<organism evidence="3">
    <name type="scientific">Cladocopium goreaui</name>
    <dbReference type="NCBI Taxonomy" id="2562237"/>
    <lineage>
        <taxon>Eukaryota</taxon>
        <taxon>Sar</taxon>
        <taxon>Alveolata</taxon>
        <taxon>Dinophyceae</taxon>
        <taxon>Suessiales</taxon>
        <taxon>Symbiodiniaceae</taxon>
        <taxon>Cladocopium</taxon>
    </lineage>
</organism>
<proteinExistence type="predicted"/>
<protein>
    <submittedName>
        <fullName evidence="3">Uncharacterized protein</fullName>
    </submittedName>
</protein>
<dbReference type="EMBL" id="CAMXCT020003333">
    <property type="protein sequence ID" value="CAL1157152.1"/>
    <property type="molecule type" value="Genomic_DNA"/>
</dbReference>
<name>A0A9P1GB17_9DINO</name>
<feature type="compositionally biased region" description="Low complexity" evidence="2">
    <location>
        <begin position="435"/>
        <end position="444"/>
    </location>
</feature>
<evidence type="ECO:0000313" key="4">
    <source>
        <dbReference type="EMBL" id="CAL4791089.1"/>
    </source>
</evidence>
<evidence type="ECO:0000313" key="3">
    <source>
        <dbReference type="EMBL" id="CAI4003777.1"/>
    </source>
</evidence>
<dbReference type="EMBL" id="CAMXCT030003333">
    <property type="protein sequence ID" value="CAL4791089.1"/>
    <property type="molecule type" value="Genomic_DNA"/>
</dbReference>
<feature type="coiled-coil region" evidence="1">
    <location>
        <begin position="227"/>
        <end position="279"/>
    </location>
</feature>
<evidence type="ECO:0000313" key="5">
    <source>
        <dbReference type="Proteomes" id="UP001152797"/>
    </source>
</evidence>
<reference evidence="4 5" key="2">
    <citation type="submission" date="2024-05" db="EMBL/GenBank/DDBJ databases">
        <authorList>
            <person name="Chen Y."/>
            <person name="Shah S."/>
            <person name="Dougan E. K."/>
            <person name="Thang M."/>
            <person name="Chan C."/>
        </authorList>
    </citation>
    <scope>NUCLEOTIDE SEQUENCE [LARGE SCALE GENOMIC DNA]</scope>
</reference>
<dbReference type="Proteomes" id="UP001152797">
    <property type="component" value="Unassembled WGS sequence"/>
</dbReference>
<feature type="compositionally biased region" description="Low complexity" evidence="2">
    <location>
        <begin position="30"/>
        <end position="41"/>
    </location>
</feature>
<evidence type="ECO:0000256" key="1">
    <source>
        <dbReference type="SAM" id="Coils"/>
    </source>
</evidence>
<sequence length="494" mass="55516">MTDDSASSFSFTNPAAPAGGSQAGTSPSIETDGGTVTGTETSMLNEEITQLRKALYNSEDSVRREELRCLNIWRTSEENAMKIEIAAHDEFVIMNARLGAMTTELQESRQEDEGSTYRIEELERFRDLSEEVAAYINMRYQDLRTEYNEQMTYAQSLIGNIGSSAAGTTDDLRSQLQHAHNRLTYEIENVARLENLTQYASAQRDQTMARMRSEIRMKDSSTKSYELAHSRQETELLKRQLANQEARLSSQVPSVNQEVATLQAQVRQLKGEASELKAKESCRSQAPLALENNSIGASVEVAGYPKRMRCFWNDCEAWEDWLRPALEPETLYRKIEHSQLMKFDLSRYESTIEGDKDRSYKYLIDMIRKHVKKKIGDQFLKAKEKAVMNFVGNPKATPAEGSDEDPPKKPNPKPKAKPAPGGNPKGGKTGKDGDLAPAKAKAKATPALADNFFCSVDGYGTRPKAHRRDPNRPYKLVDMAHFKDEQTRMESSLG</sequence>
<feature type="compositionally biased region" description="Polar residues" evidence="2">
    <location>
        <begin position="1"/>
        <end position="13"/>
    </location>
</feature>
<reference evidence="3" key="1">
    <citation type="submission" date="2022-10" db="EMBL/GenBank/DDBJ databases">
        <authorList>
            <person name="Chen Y."/>
            <person name="Dougan E. K."/>
            <person name="Chan C."/>
            <person name="Rhodes N."/>
            <person name="Thang M."/>
        </authorList>
    </citation>
    <scope>NUCLEOTIDE SEQUENCE</scope>
</reference>
<dbReference type="AlphaFoldDB" id="A0A9P1GB17"/>
<accession>A0A9P1GB17</accession>
<dbReference type="EMBL" id="CAMXCT010003333">
    <property type="protein sequence ID" value="CAI4003777.1"/>
    <property type="molecule type" value="Genomic_DNA"/>
</dbReference>